<evidence type="ECO:0000313" key="7">
    <source>
        <dbReference type="EMBL" id="MBE1878791.1"/>
    </source>
</evidence>
<dbReference type="InterPro" id="IPR006140">
    <property type="entry name" value="D-isomer_DH_NAD-bd"/>
</dbReference>
<dbReference type="InterPro" id="IPR029753">
    <property type="entry name" value="D-isomer_DH_CS"/>
</dbReference>
<keyword evidence="2 4" id="KW-0560">Oxidoreductase</keyword>
<dbReference type="Pfam" id="PF02826">
    <property type="entry name" value="2-Hacid_dh_C"/>
    <property type="match status" value="1"/>
</dbReference>
<reference evidence="7 8" key="1">
    <citation type="submission" date="2020-10" db="EMBL/GenBank/DDBJ databases">
        <title>Myceligenerans pegani sp. nov., an endophytic actinomycete isolated from Peganum harmala L. in Xinjiang, China.</title>
        <authorList>
            <person name="Xin L."/>
        </authorList>
    </citation>
    <scope>NUCLEOTIDE SEQUENCE [LARGE SCALE GENOMIC DNA]</scope>
    <source>
        <strain evidence="7 8">TRM65318</strain>
    </source>
</reference>
<sequence length="321" mass="34448">MTGITVYGCEHDEAALFHELAPRYGVRPVVTGLPASTANADLSQGNRCISVGHKAEIAGSTLLALSRAGVRYISTRSVGYDHIDVDHAESLGISVGNVDYSPDGVADYTVMLLLMVVRDARSVISRADVQDYRLNPTRGRDLRDLVVGVVGTGRIGSAVIERLRGFGCQVLTHGRRVGAGTGHVSLDEVLRRSDVVTLHTPLDPETYHLLDAERIGRMKQGAIIVNTGRGGLVDTKALVAALEAGRLGGAALDVLEDEKGIFYADHSAGTAGSDLLSRLHRLPNVLISPHTAYYTERALSDTVEHSIVNCLKFESEEEWTG</sequence>
<dbReference type="InterPro" id="IPR058205">
    <property type="entry name" value="D-LDH-like"/>
</dbReference>
<evidence type="ECO:0000259" key="6">
    <source>
        <dbReference type="Pfam" id="PF02826"/>
    </source>
</evidence>
<dbReference type="PROSITE" id="PS00671">
    <property type="entry name" value="D_2_HYDROXYACID_DH_3"/>
    <property type="match status" value="1"/>
</dbReference>
<dbReference type="InterPro" id="IPR006139">
    <property type="entry name" value="D-isomer_2_OHA_DH_cat_dom"/>
</dbReference>
<evidence type="ECO:0000259" key="5">
    <source>
        <dbReference type="Pfam" id="PF00389"/>
    </source>
</evidence>
<evidence type="ECO:0000256" key="1">
    <source>
        <dbReference type="ARBA" id="ARBA00005854"/>
    </source>
</evidence>
<proteinExistence type="inferred from homology"/>
<evidence type="ECO:0000256" key="4">
    <source>
        <dbReference type="RuleBase" id="RU003719"/>
    </source>
</evidence>
<organism evidence="7 8">
    <name type="scientific">Myceligenerans pegani</name>
    <dbReference type="NCBI Taxonomy" id="2776917"/>
    <lineage>
        <taxon>Bacteria</taxon>
        <taxon>Bacillati</taxon>
        <taxon>Actinomycetota</taxon>
        <taxon>Actinomycetes</taxon>
        <taxon>Micrococcales</taxon>
        <taxon>Promicromonosporaceae</taxon>
        <taxon>Myceligenerans</taxon>
    </lineage>
</organism>
<dbReference type="Proteomes" id="UP000625527">
    <property type="component" value="Unassembled WGS sequence"/>
</dbReference>
<feature type="domain" description="D-isomer specific 2-hydroxyacid dehydrogenase catalytic" evidence="5">
    <location>
        <begin position="46"/>
        <end position="316"/>
    </location>
</feature>
<dbReference type="PANTHER" id="PTHR43026">
    <property type="entry name" value="2-HYDROXYACID DEHYDROGENASE HOMOLOG 1-RELATED"/>
    <property type="match status" value="1"/>
</dbReference>
<gene>
    <name evidence="7" type="ORF">IHE71_24145</name>
</gene>
<evidence type="ECO:0000256" key="3">
    <source>
        <dbReference type="ARBA" id="ARBA00023027"/>
    </source>
</evidence>
<keyword evidence="8" id="KW-1185">Reference proteome</keyword>
<comment type="caution">
    <text evidence="7">The sequence shown here is derived from an EMBL/GenBank/DDBJ whole genome shotgun (WGS) entry which is preliminary data.</text>
</comment>
<keyword evidence="3" id="KW-0520">NAD</keyword>
<comment type="similarity">
    <text evidence="1 4">Belongs to the D-isomer specific 2-hydroxyacid dehydrogenase family.</text>
</comment>
<name>A0ABR9N541_9MICO</name>
<dbReference type="PANTHER" id="PTHR43026:SF1">
    <property type="entry name" value="2-HYDROXYACID DEHYDROGENASE HOMOLOG 1-RELATED"/>
    <property type="match status" value="1"/>
</dbReference>
<accession>A0ABR9N541</accession>
<dbReference type="InterPro" id="IPR036291">
    <property type="entry name" value="NAD(P)-bd_dom_sf"/>
</dbReference>
<dbReference type="Pfam" id="PF00389">
    <property type="entry name" value="2-Hacid_dh"/>
    <property type="match status" value="1"/>
</dbReference>
<dbReference type="EMBL" id="JADAQT010000111">
    <property type="protein sequence ID" value="MBE1878791.1"/>
    <property type="molecule type" value="Genomic_DNA"/>
</dbReference>
<dbReference type="SUPFAM" id="SSF52283">
    <property type="entry name" value="Formate/glycerate dehydrogenase catalytic domain-like"/>
    <property type="match status" value="1"/>
</dbReference>
<evidence type="ECO:0000256" key="2">
    <source>
        <dbReference type="ARBA" id="ARBA00023002"/>
    </source>
</evidence>
<dbReference type="RefSeq" id="WP_192865353.1">
    <property type="nucleotide sequence ID" value="NZ_JADAQT010000111.1"/>
</dbReference>
<evidence type="ECO:0000313" key="8">
    <source>
        <dbReference type="Proteomes" id="UP000625527"/>
    </source>
</evidence>
<protein>
    <submittedName>
        <fullName evidence="7">Lactate dehydrogenase</fullName>
    </submittedName>
</protein>
<dbReference type="Gene3D" id="3.40.50.720">
    <property type="entry name" value="NAD(P)-binding Rossmann-like Domain"/>
    <property type="match status" value="2"/>
</dbReference>
<dbReference type="SUPFAM" id="SSF51735">
    <property type="entry name" value="NAD(P)-binding Rossmann-fold domains"/>
    <property type="match status" value="1"/>
</dbReference>
<feature type="domain" description="D-isomer specific 2-hydroxyacid dehydrogenase NAD-binding" evidence="6">
    <location>
        <begin position="110"/>
        <end position="292"/>
    </location>
</feature>
<dbReference type="PROSITE" id="PS00670">
    <property type="entry name" value="D_2_HYDROXYACID_DH_2"/>
    <property type="match status" value="1"/>
</dbReference>